<dbReference type="InterPro" id="IPR004045">
    <property type="entry name" value="Glutathione_S-Trfase_N"/>
</dbReference>
<dbReference type="PANTHER" id="PTHR42673">
    <property type="entry name" value="MALEYLACETOACETATE ISOMERASE"/>
    <property type="match status" value="1"/>
</dbReference>
<accession>A0A1N7P8B4</accession>
<proteinExistence type="predicted"/>
<dbReference type="CDD" id="cd03043">
    <property type="entry name" value="GST_N_1"/>
    <property type="match status" value="1"/>
</dbReference>
<dbReference type="SFLD" id="SFLDS00019">
    <property type="entry name" value="Glutathione_Transferase_(cytos"/>
    <property type="match status" value="1"/>
</dbReference>
<dbReference type="EMBL" id="FTOA01000006">
    <property type="protein sequence ID" value="SIT06778.1"/>
    <property type="molecule type" value="Genomic_DNA"/>
</dbReference>
<keyword evidence="2" id="KW-0808">Transferase</keyword>
<gene>
    <name evidence="2" type="ORF">SAMN05421779_106137</name>
</gene>
<dbReference type="CDD" id="cd03194">
    <property type="entry name" value="GST_C_3"/>
    <property type="match status" value="1"/>
</dbReference>
<dbReference type="InterPro" id="IPR036249">
    <property type="entry name" value="Thioredoxin-like_sf"/>
</dbReference>
<dbReference type="GO" id="GO:0006749">
    <property type="term" value="P:glutathione metabolic process"/>
    <property type="evidence" value="ECO:0007669"/>
    <property type="project" value="TreeGrafter"/>
</dbReference>
<reference evidence="2 3" key="1">
    <citation type="submission" date="2017-01" db="EMBL/GenBank/DDBJ databases">
        <authorList>
            <person name="Mah S.A."/>
            <person name="Swanson W.J."/>
            <person name="Moy G.W."/>
            <person name="Vacquier V.D."/>
        </authorList>
    </citation>
    <scope>NUCLEOTIDE SEQUENCE [LARGE SCALE GENOMIC DNA]</scope>
    <source>
        <strain evidence="2 3">DSM 11589</strain>
    </source>
</reference>
<sequence>MLRLIIGNKAYSSWSLRPWLALRVANIPFDETLIPLYEDGSPEKARVFSPTGKVPCLIDGGITVWDSLAILEYLAETYPEAGLWPTDRARRAEARAVAAEMHSGFMPVRQNMPMNTRKVLPGKGFPEAEDTRAAIAKDIARIDGLWSSLRARFAADGPFLFGSFTAVDAMFAPVVSRFKTYDIALSDAAQAYADTILALPAMQDWYAAAEQEPWVLPHCEK</sequence>
<dbReference type="GO" id="GO:0004364">
    <property type="term" value="F:glutathione transferase activity"/>
    <property type="evidence" value="ECO:0007669"/>
    <property type="project" value="TreeGrafter"/>
</dbReference>
<dbReference type="FunFam" id="3.40.30.10:FF:000206">
    <property type="entry name" value="Probable glutathione S-transferase"/>
    <property type="match status" value="1"/>
</dbReference>
<protein>
    <submittedName>
        <fullName evidence="2">Glutathione S-transferase</fullName>
    </submittedName>
</protein>
<dbReference type="Gene3D" id="3.40.30.10">
    <property type="entry name" value="Glutaredoxin"/>
    <property type="match status" value="1"/>
</dbReference>
<dbReference type="Pfam" id="PF13410">
    <property type="entry name" value="GST_C_2"/>
    <property type="match status" value="1"/>
</dbReference>
<dbReference type="AlphaFoldDB" id="A0A1N7P8B4"/>
<dbReference type="SFLD" id="SFLDG00358">
    <property type="entry name" value="Main_(cytGST)"/>
    <property type="match status" value="1"/>
</dbReference>
<organism evidence="2 3">
    <name type="scientific">Insolitispirillum peregrinum</name>
    <dbReference type="NCBI Taxonomy" id="80876"/>
    <lineage>
        <taxon>Bacteria</taxon>
        <taxon>Pseudomonadati</taxon>
        <taxon>Pseudomonadota</taxon>
        <taxon>Alphaproteobacteria</taxon>
        <taxon>Rhodospirillales</taxon>
        <taxon>Novispirillaceae</taxon>
        <taxon>Insolitispirillum</taxon>
    </lineage>
</organism>
<dbReference type="Gene3D" id="1.20.1050.10">
    <property type="match status" value="1"/>
</dbReference>
<dbReference type="SUPFAM" id="SSF52833">
    <property type="entry name" value="Thioredoxin-like"/>
    <property type="match status" value="1"/>
</dbReference>
<dbReference type="STRING" id="80876.SAMN05421779_106137"/>
<dbReference type="RefSeq" id="WP_076401452.1">
    <property type="nucleotide sequence ID" value="NZ_FTOA01000006.1"/>
</dbReference>
<keyword evidence="3" id="KW-1185">Reference proteome</keyword>
<dbReference type="InterPro" id="IPR040079">
    <property type="entry name" value="Glutathione_S-Trfase"/>
</dbReference>
<evidence type="ECO:0000313" key="2">
    <source>
        <dbReference type="EMBL" id="SIT06778.1"/>
    </source>
</evidence>
<evidence type="ECO:0000259" key="1">
    <source>
        <dbReference type="PROSITE" id="PS50404"/>
    </source>
</evidence>
<dbReference type="PROSITE" id="PS50404">
    <property type="entry name" value="GST_NTER"/>
    <property type="match status" value="1"/>
</dbReference>
<dbReference type="SUPFAM" id="SSF47616">
    <property type="entry name" value="GST C-terminal domain-like"/>
    <property type="match status" value="1"/>
</dbReference>
<dbReference type="Proteomes" id="UP000185678">
    <property type="component" value="Unassembled WGS sequence"/>
</dbReference>
<dbReference type="OrthoDB" id="9799538at2"/>
<name>A0A1N7P8B4_9PROT</name>
<dbReference type="Pfam" id="PF13409">
    <property type="entry name" value="GST_N_2"/>
    <property type="match status" value="1"/>
</dbReference>
<feature type="domain" description="GST N-terminal" evidence="1">
    <location>
        <begin position="2"/>
        <end position="82"/>
    </location>
</feature>
<evidence type="ECO:0000313" key="3">
    <source>
        <dbReference type="Proteomes" id="UP000185678"/>
    </source>
</evidence>
<dbReference type="PANTHER" id="PTHR42673:SF4">
    <property type="entry name" value="MALEYLACETOACETATE ISOMERASE"/>
    <property type="match status" value="1"/>
</dbReference>
<dbReference type="GO" id="GO:0016034">
    <property type="term" value="F:maleylacetoacetate isomerase activity"/>
    <property type="evidence" value="ECO:0007669"/>
    <property type="project" value="TreeGrafter"/>
</dbReference>
<dbReference type="GO" id="GO:0006559">
    <property type="term" value="P:L-phenylalanine catabolic process"/>
    <property type="evidence" value="ECO:0007669"/>
    <property type="project" value="TreeGrafter"/>
</dbReference>
<dbReference type="InterPro" id="IPR036282">
    <property type="entry name" value="Glutathione-S-Trfase_C_sf"/>
</dbReference>